<protein>
    <submittedName>
        <fullName evidence="4">Glycoside hydrolase family 92 protein</fullName>
    </submittedName>
</protein>
<evidence type="ECO:0000313" key="4">
    <source>
        <dbReference type="EMBL" id="KAJ7683832.1"/>
    </source>
</evidence>
<evidence type="ECO:0000256" key="1">
    <source>
        <dbReference type="SAM" id="SignalP"/>
    </source>
</evidence>
<feature type="chain" id="PRO_5042270050" evidence="1">
    <location>
        <begin position="18"/>
        <end position="756"/>
    </location>
</feature>
<dbReference type="GO" id="GO:0000224">
    <property type="term" value="F:peptide-N4-(N-acetyl-beta-glucosaminyl)asparagine amidase activity"/>
    <property type="evidence" value="ECO:0007669"/>
    <property type="project" value="TreeGrafter"/>
</dbReference>
<dbReference type="GO" id="GO:0006516">
    <property type="term" value="P:glycoprotein catabolic process"/>
    <property type="evidence" value="ECO:0007669"/>
    <property type="project" value="TreeGrafter"/>
</dbReference>
<feature type="domain" description="Glycosyl hydrolase family 92" evidence="2">
    <location>
        <begin position="293"/>
        <end position="744"/>
    </location>
</feature>
<dbReference type="Gene3D" id="1.20.1610.10">
    <property type="entry name" value="alpha-1,2-mannosidases domains"/>
    <property type="match status" value="1"/>
</dbReference>
<keyword evidence="4" id="KW-0378">Hydrolase</keyword>
<dbReference type="PANTHER" id="PTHR12143">
    <property type="entry name" value="PEPTIDE N-GLYCANASE PNGASE -RELATED"/>
    <property type="match status" value="1"/>
</dbReference>
<organism evidence="4 5">
    <name type="scientific">Mycena rosella</name>
    <name type="common">Pink bonnet</name>
    <name type="synonym">Agaricus rosellus</name>
    <dbReference type="NCBI Taxonomy" id="1033263"/>
    <lineage>
        <taxon>Eukaryota</taxon>
        <taxon>Fungi</taxon>
        <taxon>Dikarya</taxon>
        <taxon>Basidiomycota</taxon>
        <taxon>Agaricomycotina</taxon>
        <taxon>Agaricomycetes</taxon>
        <taxon>Agaricomycetidae</taxon>
        <taxon>Agaricales</taxon>
        <taxon>Marasmiineae</taxon>
        <taxon>Mycenaceae</taxon>
        <taxon>Mycena</taxon>
    </lineage>
</organism>
<dbReference type="GO" id="GO:0030246">
    <property type="term" value="F:carbohydrate binding"/>
    <property type="evidence" value="ECO:0007669"/>
    <property type="project" value="InterPro"/>
</dbReference>
<reference evidence="4" key="1">
    <citation type="submission" date="2023-03" db="EMBL/GenBank/DDBJ databases">
        <title>Massive genome expansion in bonnet fungi (Mycena s.s.) driven by repeated elements and novel gene families across ecological guilds.</title>
        <authorList>
            <consortium name="Lawrence Berkeley National Laboratory"/>
            <person name="Harder C.B."/>
            <person name="Miyauchi S."/>
            <person name="Viragh M."/>
            <person name="Kuo A."/>
            <person name="Thoen E."/>
            <person name="Andreopoulos B."/>
            <person name="Lu D."/>
            <person name="Skrede I."/>
            <person name="Drula E."/>
            <person name="Henrissat B."/>
            <person name="Morin E."/>
            <person name="Kohler A."/>
            <person name="Barry K."/>
            <person name="LaButti K."/>
            <person name="Morin E."/>
            <person name="Salamov A."/>
            <person name="Lipzen A."/>
            <person name="Mereny Z."/>
            <person name="Hegedus B."/>
            <person name="Baldrian P."/>
            <person name="Stursova M."/>
            <person name="Weitz H."/>
            <person name="Taylor A."/>
            <person name="Grigoriev I.V."/>
            <person name="Nagy L.G."/>
            <person name="Martin F."/>
            <person name="Kauserud H."/>
        </authorList>
    </citation>
    <scope>NUCLEOTIDE SEQUENCE</scope>
    <source>
        <strain evidence="4">CBHHK067</strain>
    </source>
</reference>
<comment type="caution">
    <text evidence="4">The sequence shown here is derived from an EMBL/GenBank/DDBJ whole genome shotgun (WGS) entry which is preliminary data.</text>
</comment>
<evidence type="ECO:0000259" key="2">
    <source>
        <dbReference type="Pfam" id="PF07971"/>
    </source>
</evidence>
<dbReference type="GO" id="GO:0005829">
    <property type="term" value="C:cytosol"/>
    <property type="evidence" value="ECO:0007669"/>
    <property type="project" value="TreeGrafter"/>
</dbReference>
<dbReference type="FunFam" id="3.30.2080.10:FF:000001">
    <property type="entry name" value="Alpha-1,2-mannosidase subfamily"/>
    <property type="match status" value="1"/>
</dbReference>
<evidence type="ECO:0000313" key="5">
    <source>
        <dbReference type="Proteomes" id="UP001221757"/>
    </source>
</evidence>
<dbReference type="NCBIfam" id="TIGR01180">
    <property type="entry name" value="aman2_put"/>
    <property type="match status" value="1"/>
</dbReference>
<name>A0AAD7GFH3_MYCRO</name>
<dbReference type="Gene3D" id="2.70.98.10">
    <property type="match status" value="1"/>
</dbReference>
<dbReference type="GO" id="GO:0005975">
    <property type="term" value="P:carbohydrate metabolic process"/>
    <property type="evidence" value="ECO:0007669"/>
    <property type="project" value="InterPro"/>
</dbReference>
<dbReference type="InterPro" id="IPR012939">
    <property type="entry name" value="Glyco_hydro_92"/>
</dbReference>
<dbReference type="InterPro" id="IPR050883">
    <property type="entry name" value="PNGase"/>
</dbReference>
<dbReference type="Gene3D" id="1.20.1050.60">
    <property type="entry name" value="alpha-1,2-mannosidase"/>
    <property type="match status" value="1"/>
</dbReference>
<gene>
    <name evidence="4" type="ORF">B0H17DRAFT_1160821</name>
</gene>
<dbReference type="Proteomes" id="UP001221757">
    <property type="component" value="Unassembled WGS sequence"/>
</dbReference>
<keyword evidence="1" id="KW-0732">Signal</keyword>
<feature type="domain" description="Glycosyl hydrolase family 92 N-terminal" evidence="3">
    <location>
        <begin position="34"/>
        <end position="287"/>
    </location>
</feature>
<feature type="signal peptide" evidence="1">
    <location>
        <begin position="1"/>
        <end position="17"/>
    </location>
</feature>
<dbReference type="GO" id="GO:0005634">
    <property type="term" value="C:nucleus"/>
    <property type="evidence" value="ECO:0007669"/>
    <property type="project" value="TreeGrafter"/>
</dbReference>
<dbReference type="Pfam" id="PF07971">
    <property type="entry name" value="Glyco_hydro_92"/>
    <property type="match status" value="1"/>
</dbReference>
<dbReference type="InterPro" id="IPR005887">
    <property type="entry name" value="GH92_a_mannosidase_put"/>
</dbReference>
<evidence type="ECO:0000259" key="3">
    <source>
        <dbReference type="Pfam" id="PF17678"/>
    </source>
</evidence>
<sequence length="756" mass="82336">MSKLSAFLILFLGLVSASRCPSSFSIPRSDAVDHVNALIGNGGDTPNGSGGMIPSTAPPFAMTRWVAQTHENYVSVTPYNHTAKAIHGFQGTHQPAIWMGESGQVVVVPGTGQQIKSRFDERGLVFSNATEVITPSYYCVDLQVGNGEVILAEQSATSRVGHLRFTFPPKAPPYVLLEATRPTALTSIPTNITYPLGSVAIDPARREITGTNSERQDWIITPTSTATSAGHFRGYFCARFDTAFAAWGVAQNGSVRAGADAGMGSLLSGYARFAEGTRAVSVRVGVSFISVDQARRNLDAEIPDGVQLEETARRTRTAWAEKLDRVTLEGATEEDKEVFYTAFFHSLQYPYEQDEGGHYYSGYDNTVHKGVSYTGYSIWDTFRAEWAWLILFAPERVPGMITSMLQDYKEGGWLPMWKNIVGTHADSLIAEAVIKGVDGFDMGLAWEAAYKDGTIPPDNDWNTSYSDREENVGYEVRAGLSSVYAEKGWVADDVHSESASRTLDYAYDDYALYRLADALGKSADVVNALRGRAMSAPFTLFNNATGFMEARNASGAWAGADAGWTEGDKWAYSFDVVHDVPALVRHRGGNASFVRSLDDHFDGGHNDHSNEPSHHIPYLYALAGAASKTQERVREIAKANYNNTPTGLSGNEDCGQMSAWYMFSALGFYPVNPVSGEYVVGSPFFDRITLNLPGQAKPLTITAEGAASARYVRALTVNGQAVVWPILRHEQIAAGGDVRFEMSDIPETWGGVTESL</sequence>
<dbReference type="InterPro" id="IPR014718">
    <property type="entry name" value="GH-type_carb-bd"/>
</dbReference>
<proteinExistence type="predicted"/>
<dbReference type="Gene3D" id="3.30.2080.10">
    <property type="entry name" value="GH92 mannosidase domain"/>
    <property type="match status" value="1"/>
</dbReference>
<accession>A0AAD7GFH3</accession>
<dbReference type="Pfam" id="PF17678">
    <property type="entry name" value="Glyco_hydro_92N"/>
    <property type="match status" value="1"/>
</dbReference>
<dbReference type="InterPro" id="IPR008928">
    <property type="entry name" value="6-hairpin_glycosidase_sf"/>
</dbReference>
<dbReference type="SUPFAM" id="SSF48208">
    <property type="entry name" value="Six-hairpin glycosidases"/>
    <property type="match status" value="1"/>
</dbReference>
<dbReference type="PANTHER" id="PTHR12143:SF43">
    <property type="entry name" value="PUTATIVE-RELATED"/>
    <property type="match status" value="1"/>
</dbReference>
<dbReference type="AlphaFoldDB" id="A0AAD7GFH3"/>
<keyword evidence="5" id="KW-1185">Reference proteome</keyword>
<dbReference type="InterPro" id="IPR041371">
    <property type="entry name" value="GH92_N"/>
</dbReference>
<dbReference type="EMBL" id="JARKIE010000104">
    <property type="protein sequence ID" value="KAJ7683832.1"/>
    <property type="molecule type" value="Genomic_DNA"/>
</dbReference>